<dbReference type="AlphaFoldDB" id="A0A1I3LDS1"/>
<dbReference type="Pfam" id="PF03636">
    <property type="entry name" value="Glyco_hydro_65N"/>
    <property type="match status" value="1"/>
</dbReference>
<dbReference type="PIRSF" id="PIRSF036289">
    <property type="entry name" value="Glycosyl_hydrolase_malt_phosph"/>
    <property type="match status" value="1"/>
</dbReference>
<protein>
    <submittedName>
        <fullName evidence="8">Kojibiose phosphorylase</fullName>
    </submittedName>
</protein>
<comment type="similarity">
    <text evidence="1">Belongs to the glycosyl hydrolase 65 family.</text>
</comment>
<dbReference type="InterPro" id="IPR008928">
    <property type="entry name" value="6-hairpin_glycosidase_sf"/>
</dbReference>
<feature type="active site" description="Proton donor" evidence="4">
    <location>
        <position position="465"/>
    </location>
</feature>
<dbReference type="Gene3D" id="2.70.98.40">
    <property type="entry name" value="Glycoside hydrolase, family 65, N-terminal domain"/>
    <property type="match status" value="1"/>
</dbReference>
<evidence type="ECO:0000259" key="6">
    <source>
        <dbReference type="Pfam" id="PF03632"/>
    </source>
</evidence>
<dbReference type="PANTHER" id="PTHR11051">
    <property type="entry name" value="GLYCOSYL HYDROLASE-RELATED"/>
    <property type="match status" value="1"/>
</dbReference>
<name>A0A1I3LDS1_9SPIR</name>
<dbReference type="InterPro" id="IPR011013">
    <property type="entry name" value="Gal_mutarotase_sf_dom"/>
</dbReference>
<dbReference type="Gene3D" id="2.60.420.10">
    <property type="entry name" value="Maltose phosphorylase, domain 3"/>
    <property type="match status" value="1"/>
</dbReference>
<dbReference type="InterPro" id="IPR017045">
    <property type="entry name" value="Malt_Pase/Glycosyl_Hdrlase"/>
</dbReference>
<dbReference type="InterPro" id="IPR012341">
    <property type="entry name" value="6hp_glycosidase-like_sf"/>
</dbReference>
<feature type="binding site" evidence="5">
    <location>
        <begin position="323"/>
        <end position="324"/>
    </location>
    <ligand>
        <name>substrate</name>
    </ligand>
</feature>
<keyword evidence="9" id="KW-1185">Reference proteome</keyword>
<dbReference type="EMBL" id="FORI01000006">
    <property type="protein sequence ID" value="SFI82881.1"/>
    <property type="molecule type" value="Genomic_DNA"/>
</dbReference>
<dbReference type="InterPro" id="IPR005195">
    <property type="entry name" value="Glyco_hydro_65_M"/>
</dbReference>
<dbReference type="SUPFAM" id="SSF48208">
    <property type="entry name" value="Six-hairpin glycosidases"/>
    <property type="match status" value="1"/>
</dbReference>
<gene>
    <name evidence="8" type="ORF">SAMN04487775_106223</name>
</gene>
<accession>A0A1I3LDS1</accession>
<dbReference type="Gene3D" id="1.50.10.10">
    <property type="match status" value="1"/>
</dbReference>
<evidence type="ECO:0000256" key="3">
    <source>
        <dbReference type="ARBA" id="ARBA00022679"/>
    </source>
</evidence>
<dbReference type="PANTHER" id="PTHR11051:SF8">
    <property type="entry name" value="PROTEIN-GLUCOSYLGALACTOSYLHYDROXYLYSINE GLUCOSIDASE"/>
    <property type="match status" value="1"/>
</dbReference>
<dbReference type="SUPFAM" id="SSF74650">
    <property type="entry name" value="Galactose mutarotase-like"/>
    <property type="match status" value="1"/>
</dbReference>
<feature type="binding site" evidence="5">
    <location>
        <begin position="573"/>
        <end position="574"/>
    </location>
    <ligand>
        <name>substrate</name>
    </ligand>
</feature>
<dbReference type="InterPro" id="IPR005196">
    <property type="entry name" value="Glyco_hydro_65_N"/>
</dbReference>
<dbReference type="GO" id="GO:0005975">
    <property type="term" value="P:carbohydrate metabolic process"/>
    <property type="evidence" value="ECO:0007669"/>
    <property type="project" value="InterPro"/>
</dbReference>
<evidence type="ECO:0000259" key="7">
    <source>
        <dbReference type="Pfam" id="PF03636"/>
    </source>
</evidence>
<evidence type="ECO:0000256" key="1">
    <source>
        <dbReference type="ARBA" id="ARBA00006768"/>
    </source>
</evidence>
<dbReference type="Proteomes" id="UP000182737">
    <property type="component" value="Unassembled WGS sequence"/>
</dbReference>
<dbReference type="RefSeq" id="WP_074932107.1">
    <property type="nucleotide sequence ID" value="NZ_FORI01000006.1"/>
</dbReference>
<dbReference type="InterPro" id="IPR037018">
    <property type="entry name" value="GH65_N"/>
</dbReference>
<organism evidence="8 9">
    <name type="scientific">Treponema bryantii</name>
    <dbReference type="NCBI Taxonomy" id="163"/>
    <lineage>
        <taxon>Bacteria</taxon>
        <taxon>Pseudomonadati</taxon>
        <taxon>Spirochaetota</taxon>
        <taxon>Spirochaetia</taxon>
        <taxon>Spirochaetales</taxon>
        <taxon>Treponemataceae</taxon>
        <taxon>Treponema</taxon>
    </lineage>
</organism>
<dbReference type="OrthoDB" id="9758855at2"/>
<keyword evidence="3" id="KW-0808">Transferase</keyword>
<evidence type="ECO:0000256" key="2">
    <source>
        <dbReference type="ARBA" id="ARBA00022676"/>
    </source>
</evidence>
<dbReference type="GO" id="GO:0030246">
    <property type="term" value="F:carbohydrate binding"/>
    <property type="evidence" value="ECO:0007669"/>
    <property type="project" value="InterPro"/>
</dbReference>
<dbReference type="GO" id="GO:0004553">
    <property type="term" value="F:hydrolase activity, hydrolyzing O-glycosyl compounds"/>
    <property type="evidence" value="ECO:0007669"/>
    <property type="project" value="TreeGrafter"/>
</dbReference>
<keyword evidence="2" id="KW-0328">Glycosyltransferase</keyword>
<reference evidence="9" key="1">
    <citation type="submission" date="2016-10" db="EMBL/GenBank/DDBJ databases">
        <authorList>
            <person name="Varghese N."/>
            <person name="Submissions S."/>
        </authorList>
    </citation>
    <scope>NUCLEOTIDE SEQUENCE [LARGE SCALE GENOMIC DNA]</scope>
    <source>
        <strain evidence="9">XBD1002</strain>
    </source>
</reference>
<sequence>MNPWEIEDSGISEESVIQNGNRMFCGNGFMGYRGTVDEADKSSMTGLIVNGIYDRQGDKWREPVNFPNPLFIQLSFEGQPLTLKSDSLNSHVQKLNFRYGIFSRKTLWNCNGAELTVESERFLSMSEKNILCLRYKITSNKDITLGIIQKIDEEVYDANGPHFKIEKKSDVGEGKCGEILMCRTLEKQLPFAVARISDFCSDTITLKAAVPQIITVYAAVFTNLDENNSPMAPVPVEQFASISVLQAEKAGWETLLQNHKKAWDKIWEDGDVVIEGDEEARLAQKNLRYSLYHLQSIAPRGRKALSIPARGLSAQTYKGAVFWDTELFIFPYFLYTQPELACEFIEYRIKTLEGAKRKAAAYGYEGAFYAWESQEDGDDACSDYNVTDVFTKRPVRTYFRDKQIHINAAIVYCICQYVEVTGDTLILQEGGLEVIFECAKFYISRCIYMPLKDRYEVHDVIGPDEYHERVNNNAYTNKMILFTLQKAVEFAEQQTETSPSPASHSFTKYIPLAKDICKKLYIPSPNAQGLIPQFDSYFDMEDCSLETVRSRLLDPKEYWGGANGVASHTQIIKQADTIVMLNLFDKDYDSAVLNANYDYYNPRTEHGSSLSACMYGMVACKTGRLKDAEEFYKKTSCVDISGNSKQWAGLIYIGGTHPAAQGGSWMMVVYGFCGFSIRENKIQIKQNLPAAWKKVSFTAMVGKEKYQVNVTREGYELCRK</sequence>
<evidence type="ECO:0000313" key="8">
    <source>
        <dbReference type="EMBL" id="SFI82881.1"/>
    </source>
</evidence>
<dbReference type="Pfam" id="PF03632">
    <property type="entry name" value="Glyco_hydro_65m"/>
    <property type="match status" value="1"/>
</dbReference>
<evidence type="ECO:0000313" key="9">
    <source>
        <dbReference type="Proteomes" id="UP000182737"/>
    </source>
</evidence>
<feature type="domain" description="Glycoside hydrolase family 65 N-terminal" evidence="7">
    <location>
        <begin position="16"/>
        <end position="196"/>
    </location>
</feature>
<evidence type="ECO:0000256" key="4">
    <source>
        <dbReference type="PIRSR" id="PIRSR036289-50"/>
    </source>
</evidence>
<feature type="domain" description="Glycoside hydrolase family 65 central catalytic" evidence="6">
    <location>
        <begin position="288"/>
        <end position="666"/>
    </location>
</feature>
<evidence type="ECO:0000256" key="5">
    <source>
        <dbReference type="PIRSR" id="PIRSR036289-51"/>
    </source>
</evidence>
<dbReference type="GO" id="GO:0016757">
    <property type="term" value="F:glycosyltransferase activity"/>
    <property type="evidence" value="ECO:0007669"/>
    <property type="project" value="UniProtKB-KW"/>
</dbReference>
<proteinExistence type="inferred from homology"/>